<accession>A0A291LAE2</accession>
<keyword evidence="2" id="KW-1185">Reference proteome</keyword>
<dbReference type="RefSeq" id="YP_009984545.1">
    <property type="nucleotide sequence ID" value="NC_052652.1"/>
</dbReference>
<dbReference type="EMBL" id="MF805809">
    <property type="protein sequence ID" value="ATI15919.1"/>
    <property type="molecule type" value="Genomic_DNA"/>
</dbReference>
<protein>
    <submittedName>
        <fullName evidence="1">Uncharacterized protein</fullName>
    </submittedName>
</protein>
<name>A0A291LAE2_9CAUD</name>
<sequence>MRKVNVEVLEKFINTRDCTVGKVYEAILLEDGDIVPAPYHAFNGQVSKVEGGLAVCFIDDVGDAVAFPIINKEDKLKITELN</sequence>
<dbReference type="GeneID" id="62611889"/>
<dbReference type="Proteomes" id="UP000230824">
    <property type="component" value="Segment"/>
</dbReference>
<evidence type="ECO:0000313" key="2">
    <source>
        <dbReference type="Proteomes" id="UP000230824"/>
    </source>
</evidence>
<evidence type="ECO:0000313" key="1">
    <source>
        <dbReference type="EMBL" id="ATI15919.1"/>
    </source>
</evidence>
<proteinExistence type="predicted"/>
<dbReference type="KEGG" id="vg:62611889"/>
<reference evidence="1 2" key="1">
    <citation type="submission" date="2017-09" db="EMBL/GenBank/DDBJ databases">
        <title>Phage vB_EcoM_PHB05 against multidrug-resistant shiga toxin-producing Escherichia.</title>
        <authorList>
            <person name="Chen Y."/>
            <person name="Song J."/>
            <person name="Wu B."/>
        </authorList>
    </citation>
    <scope>NUCLEOTIDE SEQUENCE [LARGE SCALE GENOMIC DNA]</scope>
    <source>
        <strain evidence="1">Wastewater</strain>
    </source>
</reference>
<organism evidence="1 2">
    <name type="scientific">Escherichia phage vB_EcoM_PHB05</name>
    <dbReference type="NCBI Taxonomy" id="2041347"/>
    <lineage>
        <taxon>Viruses</taxon>
        <taxon>Duplodnaviria</taxon>
        <taxon>Heunggongvirae</taxon>
        <taxon>Uroviricota</taxon>
        <taxon>Caudoviricetes</taxon>
        <taxon>Stephanstirmvirinae</taxon>
        <taxon>Justusliebigvirus</taxon>
        <taxon>Justusliebigvirus PHB05</taxon>
    </lineage>
</organism>